<dbReference type="InterPro" id="IPR020846">
    <property type="entry name" value="MFS_dom"/>
</dbReference>
<feature type="transmembrane region" description="Helical" evidence="6">
    <location>
        <begin position="288"/>
        <end position="307"/>
    </location>
</feature>
<organism evidence="8 9">
    <name type="scientific">Botryobasidium botryosum (strain FD-172 SS1)</name>
    <dbReference type="NCBI Taxonomy" id="930990"/>
    <lineage>
        <taxon>Eukaryota</taxon>
        <taxon>Fungi</taxon>
        <taxon>Dikarya</taxon>
        <taxon>Basidiomycota</taxon>
        <taxon>Agaricomycotina</taxon>
        <taxon>Agaricomycetes</taxon>
        <taxon>Cantharellales</taxon>
        <taxon>Botryobasidiaceae</taxon>
        <taxon>Botryobasidium</taxon>
    </lineage>
</organism>
<feature type="transmembrane region" description="Helical" evidence="6">
    <location>
        <begin position="99"/>
        <end position="116"/>
    </location>
</feature>
<feature type="domain" description="Major facilitator superfamily (MFS) profile" evidence="7">
    <location>
        <begin position="29"/>
        <end position="444"/>
    </location>
</feature>
<gene>
    <name evidence="8" type="ORF">BOTBODRAFT_53480</name>
</gene>
<evidence type="ECO:0000256" key="6">
    <source>
        <dbReference type="SAM" id="Phobius"/>
    </source>
</evidence>
<keyword evidence="3 6" id="KW-0812">Transmembrane</keyword>
<dbReference type="PROSITE" id="PS50850">
    <property type="entry name" value="MFS"/>
    <property type="match status" value="1"/>
</dbReference>
<name>A0A067MPB8_BOTB1</name>
<proteinExistence type="predicted"/>
<dbReference type="InParanoid" id="A0A067MPB8"/>
<evidence type="ECO:0000256" key="5">
    <source>
        <dbReference type="ARBA" id="ARBA00023136"/>
    </source>
</evidence>
<feature type="transmembrane region" description="Helical" evidence="6">
    <location>
        <begin position="314"/>
        <end position="331"/>
    </location>
</feature>
<dbReference type="STRING" id="930990.A0A067MPB8"/>
<dbReference type="HOGENOM" id="CLU_001265_0_1_1"/>
<dbReference type="PANTHER" id="PTHR43791">
    <property type="entry name" value="PERMEASE-RELATED"/>
    <property type="match status" value="1"/>
</dbReference>
<dbReference type="GO" id="GO:0016020">
    <property type="term" value="C:membrane"/>
    <property type="evidence" value="ECO:0007669"/>
    <property type="project" value="UniProtKB-SubCell"/>
</dbReference>
<keyword evidence="5 6" id="KW-0472">Membrane</keyword>
<feature type="transmembrane region" description="Helical" evidence="6">
    <location>
        <begin position="68"/>
        <end position="87"/>
    </location>
</feature>
<keyword evidence="4 6" id="KW-1133">Transmembrane helix</keyword>
<comment type="subcellular location">
    <subcellularLocation>
        <location evidence="1">Membrane</location>
        <topology evidence="1">Multi-pass membrane protein</topology>
    </subcellularLocation>
</comment>
<protein>
    <recommendedName>
        <fullName evidence="7">Major facilitator superfamily (MFS) profile domain-containing protein</fullName>
    </recommendedName>
</protein>
<feature type="transmembrane region" description="Helical" evidence="6">
    <location>
        <begin position="159"/>
        <end position="179"/>
    </location>
</feature>
<evidence type="ECO:0000256" key="2">
    <source>
        <dbReference type="ARBA" id="ARBA00022448"/>
    </source>
</evidence>
<dbReference type="GO" id="GO:0022857">
    <property type="term" value="F:transmembrane transporter activity"/>
    <property type="evidence" value="ECO:0007669"/>
    <property type="project" value="InterPro"/>
</dbReference>
<evidence type="ECO:0000256" key="4">
    <source>
        <dbReference type="ARBA" id="ARBA00022989"/>
    </source>
</evidence>
<evidence type="ECO:0000256" key="3">
    <source>
        <dbReference type="ARBA" id="ARBA00022692"/>
    </source>
</evidence>
<evidence type="ECO:0000313" key="9">
    <source>
        <dbReference type="Proteomes" id="UP000027195"/>
    </source>
</evidence>
<sequence length="473" mass="52020">MASSSSPSRVHSISTKDDRRLVRKFDTLVLPLTCILYLFAYLDRSNLGNARLQGLPDDILGGDPTGLLFDWITSIFYISYILFQIPGGILGKLVSPRRWIGAVVMGWGLASSLQAATHNFAGIMTARFFIGIFEAGFGPVLTVYFSYFYTKEEVGFRLALWFGFAAVAGAFGGLIAYGVDQIDSSLAHWRLLFLIEGLPTIVLGAFTFFFLPERPDRSPWLQGAEKTLAIERMSRGLGREGPRTVNKKHIFDALSDWRKFTVCTGVIYFGLNIALASLSVFLPTIIRVPVPPYAVAAFVMVVLGYITDRVQSRGLFMAATSLIGAIGYLLLLTCKTNNRVRYFATFLSCSGTYATIGLTLAWFSHNLGSETKRAVGIAGIMVIGQCGSVLGSHIYPSGDSPLYIFIAHFPERLSASKVCCTFEFLASICCVILSISYRIDNAKRNRIYGEPVAGVALDTTQMADKTPEFRYVP</sequence>
<dbReference type="EMBL" id="KL198024">
    <property type="protein sequence ID" value="KDQ17379.1"/>
    <property type="molecule type" value="Genomic_DNA"/>
</dbReference>
<dbReference type="Pfam" id="PF07690">
    <property type="entry name" value="MFS_1"/>
    <property type="match status" value="1"/>
</dbReference>
<feature type="transmembrane region" description="Helical" evidence="6">
    <location>
        <begin position="375"/>
        <end position="395"/>
    </location>
</feature>
<dbReference type="Proteomes" id="UP000027195">
    <property type="component" value="Unassembled WGS sequence"/>
</dbReference>
<keyword evidence="9" id="KW-1185">Reference proteome</keyword>
<dbReference type="PANTHER" id="PTHR43791:SF36">
    <property type="entry name" value="TRANSPORTER, PUTATIVE (AFU_ORTHOLOGUE AFUA_6G08340)-RELATED"/>
    <property type="match status" value="1"/>
</dbReference>
<dbReference type="InterPro" id="IPR011701">
    <property type="entry name" value="MFS"/>
</dbReference>
<dbReference type="SUPFAM" id="SSF103473">
    <property type="entry name" value="MFS general substrate transporter"/>
    <property type="match status" value="1"/>
</dbReference>
<keyword evidence="2" id="KW-0813">Transport</keyword>
<feature type="transmembrane region" description="Helical" evidence="6">
    <location>
        <begin position="128"/>
        <end position="147"/>
    </location>
</feature>
<dbReference type="FunFam" id="1.20.1250.20:FF:000018">
    <property type="entry name" value="MFS transporter permease"/>
    <property type="match status" value="1"/>
</dbReference>
<reference evidence="9" key="1">
    <citation type="journal article" date="2014" name="Proc. Natl. Acad. Sci. U.S.A.">
        <title>Extensive sampling of basidiomycete genomes demonstrates inadequacy of the white-rot/brown-rot paradigm for wood decay fungi.</title>
        <authorList>
            <person name="Riley R."/>
            <person name="Salamov A.A."/>
            <person name="Brown D.W."/>
            <person name="Nagy L.G."/>
            <person name="Floudas D."/>
            <person name="Held B.W."/>
            <person name="Levasseur A."/>
            <person name="Lombard V."/>
            <person name="Morin E."/>
            <person name="Otillar R."/>
            <person name="Lindquist E.A."/>
            <person name="Sun H."/>
            <person name="LaButti K.M."/>
            <person name="Schmutz J."/>
            <person name="Jabbour D."/>
            <person name="Luo H."/>
            <person name="Baker S.E."/>
            <person name="Pisabarro A.G."/>
            <person name="Walton J.D."/>
            <person name="Blanchette R.A."/>
            <person name="Henrissat B."/>
            <person name="Martin F."/>
            <person name="Cullen D."/>
            <person name="Hibbett D.S."/>
            <person name="Grigoriev I.V."/>
        </authorList>
    </citation>
    <scope>NUCLEOTIDE SEQUENCE [LARGE SCALE GENOMIC DNA]</scope>
    <source>
        <strain evidence="9">FD-172 SS1</strain>
    </source>
</reference>
<feature type="transmembrane region" description="Helical" evidence="6">
    <location>
        <begin position="191"/>
        <end position="211"/>
    </location>
</feature>
<dbReference type="InterPro" id="IPR036259">
    <property type="entry name" value="MFS_trans_sf"/>
</dbReference>
<dbReference type="Gene3D" id="1.20.1250.20">
    <property type="entry name" value="MFS general substrate transporter like domains"/>
    <property type="match status" value="1"/>
</dbReference>
<evidence type="ECO:0000256" key="1">
    <source>
        <dbReference type="ARBA" id="ARBA00004141"/>
    </source>
</evidence>
<dbReference type="AlphaFoldDB" id="A0A067MPB8"/>
<evidence type="ECO:0000313" key="8">
    <source>
        <dbReference type="EMBL" id="KDQ17379.1"/>
    </source>
</evidence>
<accession>A0A067MPB8</accession>
<feature type="transmembrane region" description="Helical" evidence="6">
    <location>
        <begin position="21"/>
        <end position="42"/>
    </location>
</feature>
<feature type="transmembrane region" description="Helical" evidence="6">
    <location>
        <begin position="415"/>
        <end position="437"/>
    </location>
</feature>
<feature type="transmembrane region" description="Helical" evidence="6">
    <location>
        <begin position="260"/>
        <end position="282"/>
    </location>
</feature>
<evidence type="ECO:0000259" key="7">
    <source>
        <dbReference type="PROSITE" id="PS50850"/>
    </source>
</evidence>
<feature type="transmembrane region" description="Helical" evidence="6">
    <location>
        <begin position="343"/>
        <end position="363"/>
    </location>
</feature>
<dbReference type="OrthoDB" id="2985014at2759"/>